<dbReference type="InterPro" id="IPR002646">
    <property type="entry name" value="PolA_pol_head_dom"/>
</dbReference>
<keyword evidence="8" id="KW-0694">RNA-binding</keyword>
<dbReference type="GO" id="GO:0000166">
    <property type="term" value="F:nucleotide binding"/>
    <property type="evidence" value="ECO:0007669"/>
    <property type="project" value="UniProtKB-KW"/>
</dbReference>
<keyword evidence="6" id="KW-0547">Nucleotide-binding</keyword>
<protein>
    <submittedName>
        <fullName evidence="11">Poly(A) polymerase</fullName>
    </submittedName>
</protein>
<dbReference type="RefSeq" id="WP_090220888.1">
    <property type="nucleotide sequence ID" value="NZ_FMWG01000014.1"/>
</dbReference>
<evidence type="ECO:0000256" key="8">
    <source>
        <dbReference type="RuleBase" id="RU003953"/>
    </source>
</evidence>
<evidence type="ECO:0000256" key="6">
    <source>
        <dbReference type="ARBA" id="ARBA00022741"/>
    </source>
</evidence>
<evidence type="ECO:0000313" key="12">
    <source>
        <dbReference type="Proteomes" id="UP000198767"/>
    </source>
</evidence>
<dbReference type="SUPFAM" id="SSF81891">
    <property type="entry name" value="Poly A polymerase C-terminal region-like"/>
    <property type="match status" value="1"/>
</dbReference>
<keyword evidence="12" id="KW-1185">Reference proteome</keyword>
<comment type="similarity">
    <text evidence="8">Belongs to the tRNA nucleotidyltransferase/poly(A) polymerase family.</text>
</comment>
<dbReference type="InterPro" id="IPR050264">
    <property type="entry name" value="Bact_CCA-adding_enz_type3_sf"/>
</dbReference>
<feature type="domain" description="Poly A polymerase head" evidence="9">
    <location>
        <begin position="28"/>
        <end position="150"/>
    </location>
</feature>
<dbReference type="AlphaFoldDB" id="A0A1G5RE69"/>
<gene>
    <name evidence="11" type="ORF">SAMN04488118_11425</name>
</gene>
<evidence type="ECO:0000259" key="10">
    <source>
        <dbReference type="Pfam" id="PF12627"/>
    </source>
</evidence>
<sequence length="384" mass="41687">MITIDQPWLTEKDTQKVCTALTAKGARTYFVGGCVRNALLGTPVNDLDISTDARPETVLELARAAGIKAIPTGIEHGTITLVVDGKPYEVTTFRKDVATDGRRAVVAFSTDIKEDAHRRDFTMNALYADAAGQVFDPLGGLEDLKARRVRFIGNGGDRIREDYLRALRFFRFHAWYGDVDAGFDPDALDAIASNLDGLSELSRERVGTELLKLLAARDPAPAVAGMRQTGVLGTLLPGIDDRALALLCHFDQGMMPDAIRRLAALGSQELVAPMRLSKAQGARLRRLRAAATGTQGAAELGYRLGSEEAREALFLRAALLEQPVISDLERDIRLGAQAKFPISSKDLIARFQGVALGDELRRLEGLWINSGFALDKDALLKSSG</sequence>
<dbReference type="SUPFAM" id="SSF81301">
    <property type="entry name" value="Nucleotidyltransferase"/>
    <property type="match status" value="1"/>
</dbReference>
<keyword evidence="4" id="KW-0548">Nucleotidyltransferase</keyword>
<feature type="domain" description="tRNA nucleotidyltransferase/poly(A) polymerase RNA and SrmB- binding" evidence="10">
    <location>
        <begin position="184"/>
        <end position="240"/>
    </location>
</feature>
<dbReference type="GO" id="GO:0000049">
    <property type="term" value="F:tRNA binding"/>
    <property type="evidence" value="ECO:0007669"/>
    <property type="project" value="TreeGrafter"/>
</dbReference>
<proteinExistence type="inferred from homology"/>
<evidence type="ECO:0000256" key="7">
    <source>
        <dbReference type="ARBA" id="ARBA00022842"/>
    </source>
</evidence>
<dbReference type="PANTHER" id="PTHR46173:SF1">
    <property type="entry name" value="CCA TRNA NUCLEOTIDYLTRANSFERASE 1, MITOCHONDRIAL"/>
    <property type="match status" value="1"/>
</dbReference>
<dbReference type="Gene3D" id="1.10.3090.10">
    <property type="entry name" value="cca-adding enzyme, domain 2"/>
    <property type="match status" value="1"/>
</dbReference>
<dbReference type="OrthoDB" id="9805698at2"/>
<accession>A0A1G5RE69</accession>
<evidence type="ECO:0000313" key="11">
    <source>
        <dbReference type="EMBL" id="SCZ72296.1"/>
    </source>
</evidence>
<dbReference type="EMBL" id="FMWG01000014">
    <property type="protein sequence ID" value="SCZ72296.1"/>
    <property type="molecule type" value="Genomic_DNA"/>
</dbReference>
<evidence type="ECO:0000256" key="5">
    <source>
        <dbReference type="ARBA" id="ARBA00022723"/>
    </source>
</evidence>
<organism evidence="11 12">
    <name type="scientific">Epibacterium ulvae</name>
    <dbReference type="NCBI Taxonomy" id="1156985"/>
    <lineage>
        <taxon>Bacteria</taxon>
        <taxon>Pseudomonadati</taxon>
        <taxon>Pseudomonadota</taxon>
        <taxon>Alphaproteobacteria</taxon>
        <taxon>Rhodobacterales</taxon>
        <taxon>Roseobacteraceae</taxon>
        <taxon>Epibacterium</taxon>
    </lineage>
</organism>
<dbReference type="Gene3D" id="3.30.460.10">
    <property type="entry name" value="Beta Polymerase, domain 2"/>
    <property type="match status" value="1"/>
</dbReference>
<dbReference type="GO" id="GO:0008033">
    <property type="term" value="P:tRNA processing"/>
    <property type="evidence" value="ECO:0007669"/>
    <property type="project" value="UniProtKB-KW"/>
</dbReference>
<evidence type="ECO:0000256" key="4">
    <source>
        <dbReference type="ARBA" id="ARBA00022695"/>
    </source>
</evidence>
<comment type="cofactor">
    <cofactor evidence="1">
        <name>Mg(2+)</name>
        <dbReference type="ChEBI" id="CHEBI:18420"/>
    </cofactor>
</comment>
<evidence type="ECO:0000256" key="2">
    <source>
        <dbReference type="ARBA" id="ARBA00022679"/>
    </source>
</evidence>
<dbReference type="GO" id="GO:0016779">
    <property type="term" value="F:nucleotidyltransferase activity"/>
    <property type="evidence" value="ECO:0007669"/>
    <property type="project" value="UniProtKB-KW"/>
</dbReference>
<dbReference type="STRING" id="1156985.SAMN04488118_11425"/>
<dbReference type="PANTHER" id="PTHR46173">
    <property type="entry name" value="CCA TRNA NUCLEOTIDYLTRANSFERASE 1, MITOCHONDRIAL"/>
    <property type="match status" value="1"/>
</dbReference>
<dbReference type="Pfam" id="PF12627">
    <property type="entry name" value="PolyA_pol_RNAbd"/>
    <property type="match status" value="1"/>
</dbReference>
<keyword evidence="5" id="KW-0479">Metal-binding</keyword>
<evidence type="ECO:0000259" key="9">
    <source>
        <dbReference type="Pfam" id="PF01743"/>
    </source>
</evidence>
<dbReference type="GO" id="GO:0046872">
    <property type="term" value="F:metal ion binding"/>
    <property type="evidence" value="ECO:0007669"/>
    <property type="project" value="UniProtKB-KW"/>
</dbReference>
<reference evidence="11 12" key="1">
    <citation type="submission" date="2016-10" db="EMBL/GenBank/DDBJ databases">
        <authorList>
            <person name="de Groot N.N."/>
        </authorList>
    </citation>
    <scope>NUCLEOTIDE SEQUENCE [LARGE SCALE GENOMIC DNA]</scope>
    <source>
        <strain evidence="11 12">U95</strain>
    </source>
</reference>
<dbReference type="InterPro" id="IPR032828">
    <property type="entry name" value="PolyA_RNA-bd"/>
</dbReference>
<evidence type="ECO:0000256" key="1">
    <source>
        <dbReference type="ARBA" id="ARBA00001946"/>
    </source>
</evidence>
<evidence type="ECO:0000256" key="3">
    <source>
        <dbReference type="ARBA" id="ARBA00022694"/>
    </source>
</evidence>
<dbReference type="Proteomes" id="UP000198767">
    <property type="component" value="Unassembled WGS sequence"/>
</dbReference>
<dbReference type="CDD" id="cd05398">
    <property type="entry name" value="NT_ClassII-CCAase"/>
    <property type="match status" value="1"/>
</dbReference>
<dbReference type="Pfam" id="PF01743">
    <property type="entry name" value="PolyA_pol"/>
    <property type="match status" value="1"/>
</dbReference>
<name>A0A1G5RE69_9RHOB</name>
<keyword evidence="3" id="KW-0819">tRNA processing</keyword>
<dbReference type="InterPro" id="IPR043519">
    <property type="entry name" value="NT_sf"/>
</dbReference>
<keyword evidence="2 8" id="KW-0808">Transferase</keyword>
<keyword evidence="7" id="KW-0460">Magnesium</keyword>